<protein>
    <submittedName>
        <fullName evidence="2">Lysophospholipase L1-like esterase</fullName>
    </submittedName>
</protein>
<dbReference type="Gene3D" id="3.40.50.1110">
    <property type="entry name" value="SGNH hydrolase"/>
    <property type="match status" value="1"/>
</dbReference>
<feature type="domain" description="SGNH hydrolase-type esterase" evidence="1">
    <location>
        <begin position="60"/>
        <end position="240"/>
    </location>
</feature>
<reference evidence="2 3" key="1">
    <citation type="submission" date="2020-05" db="EMBL/GenBank/DDBJ databases">
        <title>Genomic Encyclopedia of Type Strains, Phase IV (KMG-V): Genome sequencing to study the core and pangenomes of soil and plant-associated prokaryotes.</title>
        <authorList>
            <person name="Whitman W."/>
        </authorList>
    </citation>
    <scope>NUCLEOTIDE SEQUENCE [LARGE SCALE GENOMIC DNA]</scope>
    <source>
        <strain evidence="2 3">C29</strain>
    </source>
</reference>
<gene>
    <name evidence="2" type="ORF">HNQ01_002766</name>
</gene>
<dbReference type="EMBL" id="JABSNM010000012">
    <property type="protein sequence ID" value="NRT57017.1"/>
    <property type="molecule type" value="Genomic_DNA"/>
</dbReference>
<proteinExistence type="predicted"/>
<evidence type="ECO:0000313" key="3">
    <source>
        <dbReference type="Proteomes" id="UP001516061"/>
    </source>
</evidence>
<dbReference type="RefSeq" id="WP_173806034.1">
    <property type="nucleotide sequence ID" value="NZ_JABSNM010000012.1"/>
</dbReference>
<dbReference type="SUPFAM" id="SSF52266">
    <property type="entry name" value="SGNH hydrolase"/>
    <property type="match status" value="1"/>
</dbReference>
<evidence type="ECO:0000313" key="2">
    <source>
        <dbReference type="EMBL" id="NRT57017.1"/>
    </source>
</evidence>
<dbReference type="InterPro" id="IPR036514">
    <property type="entry name" value="SGNH_hydro_sf"/>
</dbReference>
<organism evidence="2 3">
    <name type="scientific">Sphaerotilus uruguayifluvii</name>
    <dbReference type="NCBI Taxonomy" id="2735897"/>
    <lineage>
        <taxon>Bacteria</taxon>
        <taxon>Pseudomonadati</taxon>
        <taxon>Pseudomonadota</taxon>
        <taxon>Betaproteobacteria</taxon>
        <taxon>Burkholderiales</taxon>
        <taxon>Sphaerotilaceae</taxon>
        <taxon>Sphaerotilus</taxon>
    </lineage>
</organism>
<dbReference type="CDD" id="cd01836">
    <property type="entry name" value="FeeA_FeeB_like"/>
    <property type="match status" value="1"/>
</dbReference>
<dbReference type="Proteomes" id="UP001516061">
    <property type="component" value="Unassembled WGS sequence"/>
</dbReference>
<evidence type="ECO:0000259" key="1">
    <source>
        <dbReference type="Pfam" id="PF13472"/>
    </source>
</evidence>
<dbReference type="InterPro" id="IPR013830">
    <property type="entry name" value="SGNH_hydro"/>
</dbReference>
<sequence length="290" mass="30059">MPPPLPFSLARMLLAPLLLWQGRQVRRRTVRLPEAAGARLGLAGIGQGGSAMPRLRLLIVGDSSGAGVGAATQDEALAGRLGQALARLLHAPVAWQLVAQSGWTTPQATEALATLAGQGRLPPADVLVTALGVNDAIAMTSPARWLRQLDALERQARELAGVRHLVLTAVPPLEHAAGLPQPLRAMLGRSARRLDDGLRQWAAGSGARLHVEPPFDPATERAAELLAADGFHPGPALYRRWAEALAAQIAADWPVTPALDQPAVAAGAGVTGAGVTGGSGRGRPSRSIAT</sequence>
<comment type="caution">
    <text evidence="2">The sequence shown here is derived from an EMBL/GenBank/DDBJ whole genome shotgun (WGS) entry which is preliminary data.</text>
</comment>
<dbReference type="PANTHER" id="PTHR30383">
    <property type="entry name" value="THIOESTERASE 1/PROTEASE 1/LYSOPHOSPHOLIPASE L1"/>
    <property type="match status" value="1"/>
</dbReference>
<keyword evidence="3" id="KW-1185">Reference proteome</keyword>
<name>A0ABX2G401_9BURK</name>
<dbReference type="InterPro" id="IPR051532">
    <property type="entry name" value="Ester_Hydrolysis_Enzymes"/>
</dbReference>
<accession>A0ABX2G401</accession>
<dbReference type="Pfam" id="PF13472">
    <property type="entry name" value="Lipase_GDSL_2"/>
    <property type="match status" value="1"/>
</dbReference>
<dbReference type="PANTHER" id="PTHR30383:SF24">
    <property type="entry name" value="THIOESTERASE 1_PROTEASE 1_LYSOPHOSPHOLIPASE L1"/>
    <property type="match status" value="1"/>
</dbReference>